<evidence type="ECO:0000256" key="2">
    <source>
        <dbReference type="ARBA" id="ARBA00022771"/>
    </source>
</evidence>
<dbReference type="InterPro" id="IPR045696">
    <property type="entry name" value="Ubox5_N"/>
</dbReference>
<keyword evidence="6" id="KW-1185">Reference proteome</keyword>
<dbReference type="RefSeq" id="XP_022647244.1">
    <property type="nucleotide sequence ID" value="XM_022791509.1"/>
</dbReference>
<keyword evidence="3" id="KW-0862">Zinc</keyword>
<keyword evidence="1" id="KW-0479">Metal-binding</keyword>
<dbReference type="OrthoDB" id="20295at2759"/>
<dbReference type="InterPro" id="IPR039925">
    <property type="entry name" value="RNF37_RING-Ubox"/>
</dbReference>
<dbReference type="AlphaFoldDB" id="A0A7M7J5T6"/>
<proteinExistence type="predicted"/>
<dbReference type="PROSITE" id="PS51698">
    <property type="entry name" value="U_BOX"/>
    <property type="match status" value="1"/>
</dbReference>
<dbReference type="GO" id="GO:0034450">
    <property type="term" value="F:ubiquitin-ubiquitin ligase activity"/>
    <property type="evidence" value="ECO:0007669"/>
    <property type="project" value="TreeGrafter"/>
</dbReference>
<dbReference type="GO" id="GO:0031625">
    <property type="term" value="F:ubiquitin protein ligase binding"/>
    <property type="evidence" value="ECO:0007669"/>
    <property type="project" value="TreeGrafter"/>
</dbReference>
<dbReference type="EnsemblMetazoa" id="XM_022791509">
    <property type="protein sequence ID" value="XP_022647244"/>
    <property type="gene ID" value="LOC111244416"/>
</dbReference>
<evidence type="ECO:0000256" key="1">
    <source>
        <dbReference type="ARBA" id="ARBA00022723"/>
    </source>
</evidence>
<dbReference type="FunCoup" id="A0A7M7J5T6">
    <property type="interactions" value="1154"/>
</dbReference>
<dbReference type="OMA" id="NWERIAF"/>
<dbReference type="KEGG" id="vde:111244416"/>
<dbReference type="GO" id="GO:0008270">
    <property type="term" value="F:zinc ion binding"/>
    <property type="evidence" value="ECO:0007669"/>
    <property type="project" value="UniProtKB-KW"/>
</dbReference>
<evidence type="ECO:0000313" key="5">
    <source>
        <dbReference type="EnsemblMetazoa" id="XP_022647244"/>
    </source>
</evidence>
<protein>
    <recommendedName>
        <fullName evidence="4">U-box domain-containing protein</fullName>
    </recommendedName>
</protein>
<dbReference type="GeneID" id="111244416"/>
<dbReference type="InterPro" id="IPR017907">
    <property type="entry name" value="Znf_RING_CS"/>
</dbReference>
<dbReference type="Pfam" id="PF04564">
    <property type="entry name" value="U-box"/>
    <property type="match status" value="1"/>
</dbReference>
<dbReference type="PANTHER" id="PTHR13492">
    <property type="entry name" value="RING FINGER PROTEIN 37"/>
    <property type="match status" value="1"/>
</dbReference>
<dbReference type="InParanoid" id="A0A7M7J5T6"/>
<evidence type="ECO:0000259" key="4">
    <source>
        <dbReference type="PROSITE" id="PS51698"/>
    </source>
</evidence>
<accession>A0A7M7J5T6</accession>
<organism evidence="5 6">
    <name type="scientific">Varroa destructor</name>
    <name type="common">Honeybee mite</name>
    <dbReference type="NCBI Taxonomy" id="109461"/>
    <lineage>
        <taxon>Eukaryota</taxon>
        <taxon>Metazoa</taxon>
        <taxon>Ecdysozoa</taxon>
        <taxon>Arthropoda</taxon>
        <taxon>Chelicerata</taxon>
        <taxon>Arachnida</taxon>
        <taxon>Acari</taxon>
        <taxon>Parasitiformes</taxon>
        <taxon>Mesostigmata</taxon>
        <taxon>Gamasina</taxon>
        <taxon>Dermanyssoidea</taxon>
        <taxon>Varroidae</taxon>
        <taxon>Varroa</taxon>
    </lineage>
</organism>
<dbReference type="Pfam" id="PF19318">
    <property type="entry name" value="DUF5918"/>
    <property type="match status" value="1"/>
</dbReference>
<dbReference type="InterPro" id="IPR013083">
    <property type="entry name" value="Znf_RING/FYVE/PHD"/>
</dbReference>
<dbReference type="CDD" id="cd16660">
    <property type="entry name" value="RING-Ubox_RNF37"/>
    <property type="match status" value="1"/>
</dbReference>
<sequence>MKPTNLLRSALGCTVSCDKCTVDGFEVANLISDNVLLRQKGALLEHFIRPPVNIDFTLPCPSDVAFVRIKLAKASIAVQRLQIWAQSSGQNQWVKLTTVSNVDGELLLKCGHILPPYLNVDTALGQSSPQIVKMLRNTVKLRIMILSMKNCVAVGLPGCEALGVPSRHVQRTHPIFSRFDGKPKSTSNLQQFPLTSTAHNHGYLRNKPEKSDIIQNSSRKRQLHEIASSSSAETIPEEFLDSITVAVMTIPVVLPSGNIVDQSTLDKYVAIENRWGRPASDPFTGVPLRSRPPVLPELKSRIDHFLSSSGSALGVRVADGRNVTRPEVSRLVSVQTATAKRESVIKMNTSYGETGPNVSLSTDSKTAFAQALATARRVLNRGSEATQADSGTSKKIRPTCANCDSIEATYKLTCGHVLCRSCVILDSTSKCRTCGTESLRTEIVKINLVSNLT</sequence>
<dbReference type="InterPro" id="IPR039847">
    <property type="entry name" value="Ubox5"/>
</dbReference>
<dbReference type="PANTHER" id="PTHR13492:SF2">
    <property type="entry name" value="RING FINGER PROTEIN 37"/>
    <property type="match status" value="1"/>
</dbReference>
<dbReference type="Gene3D" id="3.30.40.10">
    <property type="entry name" value="Zinc/RING finger domain, C3HC4 (zinc finger)"/>
    <property type="match status" value="1"/>
</dbReference>
<reference evidence="5" key="1">
    <citation type="submission" date="2021-01" db="UniProtKB">
        <authorList>
            <consortium name="EnsemblMetazoa"/>
        </authorList>
    </citation>
    <scope>IDENTIFICATION</scope>
</reference>
<name>A0A7M7J5T6_VARDE</name>
<dbReference type="GO" id="GO:0000209">
    <property type="term" value="P:protein polyubiquitination"/>
    <property type="evidence" value="ECO:0007669"/>
    <property type="project" value="TreeGrafter"/>
</dbReference>
<dbReference type="CDD" id="cd19757">
    <property type="entry name" value="Bbox1"/>
    <property type="match status" value="1"/>
</dbReference>
<dbReference type="SMART" id="SM00504">
    <property type="entry name" value="Ubox"/>
    <property type="match status" value="1"/>
</dbReference>
<keyword evidence="2" id="KW-0863">Zinc-finger</keyword>
<evidence type="ECO:0000313" key="6">
    <source>
        <dbReference type="Proteomes" id="UP000594260"/>
    </source>
</evidence>
<dbReference type="Proteomes" id="UP000594260">
    <property type="component" value="Unplaced"/>
</dbReference>
<evidence type="ECO:0000256" key="3">
    <source>
        <dbReference type="ARBA" id="ARBA00022833"/>
    </source>
</evidence>
<dbReference type="PROSITE" id="PS00518">
    <property type="entry name" value="ZF_RING_1"/>
    <property type="match status" value="1"/>
</dbReference>
<feature type="domain" description="U-box" evidence="4">
    <location>
        <begin position="234"/>
        <end position="312"/>
    </location>
</feature>
<dbReference type="InterPro" id="IPR003613">
    <property type="entry name" value="Ubox_domain"/>
</dbReference>
<dbReference type="SUPFAM" id="SSF57850">
    <property type="entry name" value="RING/U-box"/>
    <property type="match status" value="1"/>
</dbReference>
<dbReference type="GO" id="GO:0005634">
    <property type="term" value="C:nucleus"/>
    <property type="evidence" value="ECO:0007669"/>
    <property type="project" value="TreeGrafter"/>
</dbReference>